<protein>
    <submittedName>
        <fullName evidence="2">Alpha/beta fold hydrolase</fullName>
    </submittedName>
</protein>
<dbReference type="SUPFAM" id="SSF53474">
    <property type="entry name" value="alpha/beta-Hydrolases"/>
    <property type="match status" value="1"/>
</dbReference>
<keyword evidence="3" id="KW-1185">Reference proteome</keyword>
<proteinExistence type="predicted"/>
<accession>A0ABW2CKH5</accession>
<evidence type="ECO:0000259" key="1">
    <source>
        <dbReference type="Pfam" id="PF12697"/>
    </source>
</evidence>
<dbReference type="EMBL" id="JBHSXS010000009">
    <property type="protein sequence ID" value="MFC6881740.1"/>
    <property type="molecule type" value="Genomic_DNA"/>
</dbReference>
<sequence>MPRTSSGMFYRELGRGDRTLVMLPGFGCSTGTMTGLAERLPRFRVLIFDLPGHSESRGVPANGRIPSLAATVHDAIAEVVDGRYDLLGVSLGGAVALRIALDHPDRVRALVGVTPWNAAGTVPGDAVIAGFAASYGEADLLRQGVAAISIDPARTASLADDMLAVSREMWQGWLTEGVFTSQADELPGLRVPTCSLIGGKDVVVDQAKQLDDIRRVPSGRAVVLSDHGHLGVLEAPGDFARETAAFLGTVEL</sequence>
<dbReference type="PANTHER" id="PTHR43798:SF33">
    <property type="entry name" value="HYDROLASE, PUTATIVE (AFU_ORTHOLOGUE AFUA_2G14860)-RELATED"/>
    <property type="match status" value="1"/>
</dbReference>
<dbReference type="Pfam" id="PF12697">
    <property type="entry name" value="Abhydrolase_6"/>
    <property type="match status" value="1"/>
</dbReference>
<dbReference type="InterPro" id="IPR050266">
    <property type="entry name" value="AB_hydrolase_sf"/>
</dbReference>
<dbReference type="InterPro" id="IPR000073">
    <property type="entry name" value="AB_hydrolase_1"/>
</dbReference>
<gene>
    <name evidence="2" type="ORF">ACFQKB_18425</name>
</gene>
<evidence type="ECO:0000313" key="2">
    <source>
        <dbReference type="EMBL" id="MFC6881740.1"/>
    </source>
</evidence>
<comment type="caution">
    <text evidence="2">The sequence shown here is derived from an EMBL/GenBank/DDBJ whole genome shotgun (WGS) entry which is preliminary data.</text>
</comment>
<evidence type="ECO:0000313" key="3">
    <source>
        <dbReference type="Proteomes" id="UP001596380"/>
    </source>
</evidence>
<dbReference type="Proteomes" id="UP001596380">
    <property type="component" value="Unassembled WGS sequence"/>
</dbReference>
<dbReference type="PRINTS" id="PR00111">
    <property type="entry name" value="ABHYDROLASE"/>
</dbReference>
<name>A0ABW2CKH5_9ACTN</name>
<dbReference type="InterPro" id="IPR029058">
    <property type="entry name" value="AB_hydrolase_fold"/>
</dbReference>
<dbReference type="GO" id="GO:0016787">
    <property type="term" value="F:hydrolase activity"/>
    <property type="evidence" value="ECO:0007669"/>
    <property type="project" value="UniProtKB-KW"/>
</dbReference>
<dbReference type="RefSeq" id="WP_160824133.1">
    <property type="nucleotide sequence ID" value="NZ_JBHSXS010000009.1"/>
</dbReference>
<organism evidence="2 3">
    <name type="scientific">Actinomadura yumaensis</name>
    <dbReference type="NCBI Taxonomy" id="111807"/>
    <lineage>
        <taxon>Bacteria</taxon>
        <taxon>Bacillati</taxon>
        <taxon>Actinomycetota</taxon>
        <taxon>Actinomycetes</taxon>
        <taxon>Streptosporangiales</taxon>
        <taxon>Thermomonosporaceae</taxon>
        <taxon>Actinomadura</taxon>
    </lineage>
</organism>
<keyword evidence="2" id="KW-0378">Hydrolase</keyword>
<reference evidence="3" key="1">
    <citation type="journal article" date="2019" name="Int. J. Syst. Evol. Microbiol.">
        <title>The Global Catalogue of Microorganisms (GCM) 10K type strain sequencing project: providing services to taxonomists for standard genome sequencing and annotation.</title>
        <authorList>
            <consortium name="The Broad Institute Genomics Platform"/>
            <consortium name="The Broad Institute Genome Sequencing Center for Infectious Disease"/>
            <person name="Wu L."/>
            <person name="Ma J."/>
        </authorList>
    </citation>
    <scope>NUCLEOTIDE SEQUENCE [LARGE SCALE GENOMIC DNA]</scope>
    <source>
        <strain evidence="3">JCM 3369</strain>
    </source>
</reference>
<dbReference type="Gene3D" id="3.40.50.1820">
    <property type="entry name" value="alpha/beta hydrolase"/>
    <property type="match status" value="1"/>
</dbReference>
<feature type="domain" description="AB hydrolase-1" evidence="1">
    <location>
        <begin position="20"/>
        <end position="241"/>
    </location>
</feature>
<dbReference type="PANTHER" id="PTHR43798">
    <property type="entry name" value="MONOACYLGLYCEROL LIPASE"/>
    <property type="match status" value="1"/>
</dbReference>